<name>A0A087HFX8_ARAAL</name>
<protein>
    <submittedName>
        <fullName evidence="2">Uncharacterized protein</fullName>
    </submittedName>
</protein>
<reference evidence="3" key="1">
    <citation type="journal article" date="2015" name="Nat. Plants">
        <title>Genome expansion of Arabis alpina linked with retrotransposition and reduced symmetric DNA methylation.</title>
        <authorList>
            <person name="Willing E.M."/>
            <person name="Rawat V."/>
            <person name="Mandakova T."/>
            <person name="Maumus F."/>
            <person name="James G.V."/>
            <person name="Nordstroem K.J."/>
            <person name="Becker C."/>
            <person name="Warthmann N."/>
            <person name="Chica C."/>
            <person name="Szarzynska B."/>
            <person name="Zytnicki M."/>
            <person name="Albani M.C."/>
            <person name="Kiefer C."/>
            <person name="Bergonzi S."/>
            <person name="Castaings L."/>
            <person name="Mateos J.L."/>
            <person name="Berns M.C."/>
            <person name="Bujdoso N."/>
            <person name="Piofczyk T."/>
            <person name="de Lorenzo L."/>
            <person name="Barrero-Sicilia C."/>
            <person name="Mateos I."/>
            <person name="Piednoel M."/>
            <person name="Hagmann J."/>
            <person name="Chen-Min-Tao R."/>
            <person name="Iglesias-Fernandez R."/>
            <person name="Schuster S.C."/>
            <person name="Alonso-Blanco C."/>
            <person name="Roudier F."/>
            <person name="Carbonero P."/>
            <person name="Paz-Ares J."/>
            <person name="Davis S.J."/>
            <person name="Pecinka A."/>
            <person name="Quesneville H."/>
            <person name="Colot V."/>
            <person name="Lysak M.A."/>
            <person name="Weigel D."/>
            <person name="Coupland G."/>
            <person name="Schneeberger K."/>
        </authorList>
    </citation>
    <scope>NUCLEOTIDE SEQUENCE [LARGE SCALE GENOMIC DNA]</scope>
    <source>
        <strain evidence="3">cv. Pajares</strain>
    </source>
</reference>
<feature type="compositionally biased region" description="Polar residues" evidence="1">
    <location>
        <begin position="41"/>
        <end position="51"/>
    </location>
</feature>
<accession>A0A087HFX8</accession>
<organism evidence="2 3">
    <name type="scientific">Arabis alpina</name>
    <name type="common">Alpine rock-cress</name>
    <dbReference type="NCBI Taxonomy" id="50452"/>
    <lineage>
        <taxon>Eukaryota</taxon>
        <taxon>Viridiplantae</taxon>
        <taxon>Streptophyta</taxon>
        <taxon>Embryophyta</taxon>
        <taxon>Tracheophyta</taxon>
        <taxon>Spermatophyta</taxon>
        <taxon>Magnoliopsida</taxon>
        <taxon>eudicotyledons</taxon>
        <taxon>Gunneridae</taxon>
        <taxon>Pentapetalae</taxon>
        <taxon>rosids</taxon>
        <taxon>malvids</taxon>
        <taxon>Brassicales</taxon>
        <taxon>Brassicaceae</taxon>
        <taxon>Arabideae</taxon>
        <taxon>Arabis</taxon>
    </lineage>
</organism>
<evidence type="ECO:0000313" key="2">
    <source>
        <dbReference type="EMBL" id="KFK41030.1"/>
    </source>
</evidence>
<sequence>MVRKRSTKNKQRLELGSTLKHYGMSSGSDTSRGYRNRKRQIQLNHETISQEQRAKREGKRPMVPDEKKFFGYGFQSHDQNKAVKQSHDQNKAVKQVRIR</sequence>
<feature type="compositionally biased region" description="Basic and acidic residues" evidence="1">
    <location>
        <begin position="78"/>
        <end position="91"/>
    </location>
</feature>
<gene>
    <name evidence="2" type="ordered locus">AALP_Aa2g076000</name>
</gene>
<dbReference type="EMBL" id="CM002870">
    <property type="protein sequence ID" value="KFK41030.1"/>
    <property type="molecule type" value="Genomic_DNA"/>
</dbReference>
<dbReference type="Gramene" id="KFK41030">
    <property type="protein sequence ID" value="KFK41030"/>
    <property type="gene ID" value="AALP_AA2G076000"/>
</dbReference>
<dbReference type="Proteomes" id="UP000029120">
    <property type="component" value="Chromosome 2"/>
</dbReference>
<evidence type="ECO:0000313" key="3">
    <source>
        <dbReference type="Proteomes" id="UP000029120"/>
    </source>
</evidence>
<feature type="compositionally biased region" description="Basic residues" evidence="1">
    <location>
        <begin position="1"/>
        <end position="10"/>
    </location>
</feature>
<keyword evidence="3" id="KW-1185">Reference proteome</keyword>
<evidence type="ECO:0000256" key="1">
    <source>
        <dbReference type="SAM" id="MobiDB-lite"/>
    </source>
</evidence>
<feature type="region of interest" description="Disordered" evidence="1">
    <location>
        <begin position="1"/>
        <end position="99"/>
    </location>
</feature>
<proteinExistence type="predicted"/>
<feature type="compositionally biased region" description="Basic and acidic residues" evidence="1">
    <location>
        <begin position="52"/>
        <end position="69"/>
    </location>
</feature>
<dbReference type="AlphaFoldDB" id="A0A087HFX8"/>